<protein>
    <submittedName>
        <fullName evidence="1">Uncharacterized protein</fullName>
    </submittedName>
</protein>
<dbReference type="Proteomes" id="UP000076923">
    <property type="component" value="Unassembled WGS sequence"/>
</dbReference>
<dbReference type="EMBL" id="LVWE01000003">
    <property type="protein sequence ID" value="OAD46323.1"/>
    <property type="molecule type" value="Genomic_DNA"/>
</dbReference>
<dbReference type="AlphaFoldDB" id="A0A176TFK1"/>
<name>A0A176TFK1_9FLAO</name>
<proteinExistence type="predicted"/>
<organism evidence="1 2">
    <name type="scientific">Polaribacter atrinae</name>
    <dbReference type="NCBI Taxonomy" id="1333662"/>
    <lineage>
        <taxon>Bacteria</taxon>
        <taxon>Pseudomonadati</taxon>
        <taxon>Bacteroidota</taxon>
        <taxon>Flavobacteriia</taxon>
        <taxon>Flavobacteriales</taxon>
        <taxon>Flavobacteriaceae</taxon>
    </lineage>
</organism>
<dbReference type="RefSeq" id="WP_068447597.1">
    <property type="nucleotide sequence ID" value="NZ_CP150660.1"/>
</dbReference>
<sequence length="162" mass="18605">MNNQEYISFTLSETSKFKECNTIFNIIKDCKKNGTKKTAQFWLKRTPDCVVDYFNQSEKNKSWSLISLFQFLIEDLDVTFTGLELDENGIGRLDFEANDYPYGGPSSLITFLRAFGCIATDIDDGSGVYKVSWKSNFIFKLKKESSDEPKGVKSFFGRLFKK</sequence>
<evidence type="ECO:0000313" key="2">
    <source>
        <dbReference type="Proteomes" id="UP000076923"/>
    </source>
</evidence>
<keyword evidence="2" id="KW-1185">Reference proteome</keyword>
<accession>A0A176TFK1</accession>
<reference evidence="1 2" key="1">
    <citation type="submission" date="2016-02" db="EMBL/GenBank/DDBJ databases">
        <title>Draft genome sequence of Polaribacter atrinae KACC17473.</title>
        <authorList>
            <person name="Shin S.-K."/>
            <person name="Yi H."/>
        </authorList>
    </citation>
    <scope>NUCLEOTIDE SEQUENCE [LARGE SCALE GENOMIC DNA]</scope>
    <source>
        <strain evidence="1 2">KACC 17473</strain>
    </source>
</reference>
<dbReference type="OrthoDB" id="1048413at2"/>
<gene>
    <name evidence="1" type="ORF">LPB303_01955</name>
</gene>
<evidence type="ECO:0000313" key="1">
    <source>
        <dbReference type="EMBL" id="OAD46323.1"/>
    </source>
</evidence>
<comment type="caution">
    <text evidence="1">The sequence shown here is derived from an EMBL/GenBank/DDBJ whole genome shotgun (WGS) entry which is preliminary data.</text>
</comment>